<keyword evidence="5" id="KW-0274">FAD</keyword>
<keyword evidence="7" id="KW-0325">Glycoprotein</keyword>
<keyword evidence="8" id="KW-1133">Transmembrane helix</keyword>
<dbReference type="SUPFAM" id="SSF51905">
    <property type="entry name" value="FAD/NAD(P)-binding domain"/>
    <property type="match status" value="1"/>
</dbReference>
<comment type="similarity">
    <text evidence="2">Belongs to the prenylcysteine oxidase family.</text>
</comment>
<dbReference type="InterPro" id="IPR036188">
    <property type="entry name" value="FAD/NAD-bd_sf"/>
</dbReference>
<evidence type="ECO:0000313" key="12">
    <source>
        <dbReference type="Proteomes" id="UP000701853"/>
    </source>
</evidence>
<evidence type="ECO:0000256" key="8">
    <source>
        <dbReference type="SAM" id="Phobius"/>
    </source>
</evidence>
<feature type="signal peptide" evidence="9">
    <location>
        <begin position="1"/>
        <end position="25"/>
    </location>
</feature>
<dbReference type="Pfam" id="PF13450">
    <property type="entry name" value="NAD_binding_8"/>
    <property type="match status" value="1"/>
</dbReference>
<keyword evidence="12" id="KW-1185">Reference proteome</keyword>
<dbReference type="PANTHER" id="PTHR15944:SF0">
    <property type="entry name" value="PRENYLCYSTEINE LYASE DOMAIN-CONTAINING PROTEIN"/>
    <property type="match status" value="1"/>
</dbReference>
<protein>
    <recommendedName>
        <fullName evidence="10">Prenylcysteine lyase domain-containing protein</fullName>
    </recommendedName>
</protein>
<dbReference type="FunFam" id="3.50.50.60:FF:000430">
    <property type="entry name" value="Farnesylcysteine lyase"/>
    <property type="match status" value="1"/>
</dbReference>
<sequence length="530" mass="58890">MYSDPKPSFSFLIFLFLYLQPLIFSLSTDALPPRTVCIVGSGIGGSSVAHFLRHYFHPSPSQTRPPNIKIFERSYVVGGRMATVSIGGETFEAGASILHPKNYHALNYSNLLGLKVKPPPASEDDDSMSLGIWDGKKFVFKTLQVDSKFPLVQKIVSYVNSFRIFFRYGFSLLKMGSFVESTVDSFLKYYESPERRPIFETVDEMLKWAGLYNLTTQTLQDELIGIMLSSLLIEELVTVITRINYGQSVYISGLAGAASLAGSGGGLWAVDGGNWQMASGLINSSDVSLHLNEEIESISYLGEYYELNSTKGNSYSCEVAVVATPLDEVNIQFSPAVSIPERKLQHTHATFVRGLLNPAYFGLRTVAEIPELVGTLEDPDLPFTCISVLKQYDENDLIYKIFSREPMSDALLDSIFSITIGLGNSLFYGLLFLLVVLQKLYSARLQTNRINWGAYPHYKAPELFAPFILDGQHLYYVNAFENAASTMETSAVAAENVARLILSRYFSEASLQSLNLQSFSPDADLSHFNL</sequence>
<evidence type="ECO:0000256" key="9">
    <source>
        <dbReference type="SAM" id="SignalP"/>
    </source>
</evidence>
<dbReference type="GO" id="GO:0001735">
    <property type="term" value="F:prenylcysteine oxidase activity"/>
    <property type="evidence" value="ECO:0007669"/>
    <property type="project" value="InterPro"/>
</dbReference>
<comment type="cofactor">
    <cofactor evidence="1">
        <name>FAD</name>
        <dbReference type="ChEBI" id="CHEBI:57692"/>
    </cofactor>
</comment>
<evidence type="ECO:0000256" key="7">
    <source>
        <dbReference type="ARBA" id="ARBA00023180"/>
    </source>
</evidence>
<dbReference type="GO" id="GO:0030328">
    <property type="term" value="P:prenylcysteine catabolic process"/>
    <property type="evidence" value="ECO:0007669"/>
    <property type="project" value="InterPro"/>
</dbReference>
<feature type="chain" id="PRO_5035261486" description="Prenylcysteine lyase domain-containing protein" evidence="9">
    <location>
        <begin position="26"/>
        <end position="530"/>
    </location>
</feature>
<keyword evidence="8" id="KW-0812">Transmembrane</keyword>
<keyword evidence="6" id="KW-0560">Oxidoreductase</keyword>
<evidence type="ECO:0000259" key="10">
    <source>
        <dbReference type="Pfam" id="PF07156"/>
    </source>
</evidence>
<dbReference type="EMBL" id="JAHUZN010000012">
    <property type="protein sequence ID" value="KAG8474746.1"/>
    <property type="molecule type" value="Genomic_DNA"/>
</dbReference>
<name>A0A8J5XR78_9ROSI</name>
<evidence type="ECO:0000256" key="3">
    <source>
        <dbReference type="ARBA" id="ARBA00022630"/>
    </source>
</evidence>
<dbReference type="PANTHER" id="PTHR15944">
    <property type="entry name" value="FARNESYLCYSTEINE LYASE"/>
    <property type="match status" value="1"/>
</dbReference>
<evidence type="ECO:0000256" key="1">
    <source>
        <dbReference type="ARBA" id="ARBA00001974"/>
    </source>
</evidence>
<keyword evidence="3" id="KW-0285">Flavoprotein</keyword>
<dbReference type="Proteomes" id="UP000701853">
    <property type="component" value="Chromosome 12"/>
</dbReference>
<dbReference type="Gene3D" id="3.50.50.60">
    <property type="entry name" value="FAD/NAD(P)-binding domain"/>
    <property type="match status" value="1"/>
</dbReference>
<dbReference type="InterPro" id="IPR010795">
    <property type="entry name" value="Prenylcys_lyase"/>
</dbReference>
<proteinExistence type="inferred from homology"/>
<dbReference type="PIRSF" id="PIRSF036292">
    <property type="entry name" value="Prenylcysteine_oxidase"/>
    <property type="match status" value="1"/>
</dbReference>
<organism evidence="11 12">
    <name type="scientific">Gossypium anomalum</name>
    <dbReference type="NCBI Taxonomy" id="47600"/>
    <lineage>
        <taxon>Eukaryota</taxon>
        <taxon>Viridiplantae</taxon>
        <taxon>Streptophyta</taxon>
        <taxon>Embryophyta</taxon>
        <taxon>Tracheophyta</taxon>
        <taxon>Spermatophyta</taxon>
        <taxon>Magnoliopsida</taxon>
        <taxon>eudicotyledons</taxon>
        <taxon>Gunneridae</taxon>
        <taxon>Pentapetalae</taxon>
        <taxon>rosids</taxon>
        <taxon>malvids</taxon>
        <taxon>Malvales</taxon>
        <taxon>Malvaceae</taxon>
        <taxon>Malvoideae</taxon>
        <taxon>Gossypium</taxon>
    </lineage>
</organism>
<accession>A0A8J5XR78</accession>
<comment type="caution">
    <text evidence="11">The sequence shown here is derived from an EMBL/GenBank/DDBJ whole genome shotgun (WGS) entry which is preliminary data.</text>
</comment>
<feature type="transmembrane region" description="Helical" evidence="8">
    <location>
        <begin position="415"/>
        <end position="437"/>
    </location>
</feature>
<keyword evidence="4 9" id="KW-0732">Signal</keyword>
<reference evidence="11 12" key="1">
    <citation type="journal article" date="2021" name="bioRxiv">
        <title>The Gossypium anomalum genome as a resource for cotton improvement and evolutionary analysis of hybrid incompatibility.</title>
        <authorList>
            <person name="Grover C.E."/>
            <person name="Yuan D."/>
            <person name="Arick M.A."/>
            <person name="Miller E.R."/>
            <person name="Hu G."/>
            <person name="Peterson D.G."/>
            <person name="Wendel J.F."/>
            <person name="Udall J.A."/>
        </authorList>
    </citation>
    <scope>NUCLEOTIDE SEQUENCE [LARGE SCALE GENOMIC DNA]</scope>
    <source>
        <strain evidence="11">JFW-Udall</strain>
        <tissue evidence="11">Leaf</tissue>
    </source>
</reference>
<feature type="domain" description="Prenylcysteine lyase" evidence="10">
    <location>
        <begin position="153"/>
        <end position="508"/>
    </location>
</feature>
<dbReference type="GO" id="GO:0030327">
    <property type="term" value="P:prenylated protein catabolic process"/>
    <property type="evidence" value="ECO:0007669"/>
    <property type="project" value="TreeGrafter"/>
</dbReference>
<evidence type="ECO:0000256" key="5">
    <source>
        <dbReference type="ARBA" id="ARBA00022827"/>
    </source>
</evidence>
<evidence type="ECO:0000256" key="2">
    <source>
        <dbReference type="ARBA" id="ARBA00009967"/>
    </source>
</evidence>
<evidence type="ECO:0000313" key="11">
    <source>
        <dbReference type="EMBL" id="KAG8474746.1"/>
    </source>
</evidence>
<evidence type="ECO:0000256" key="4">
    <source>
        <dbReference type="ARBA" id="ARBA00022729"/>
    </source>
</evidence>
<dbReference type="Pfam" id="PF07156">
    <property type="entry name" value="Prenylcys_lyase"/>
    <property type="match status" value="1"/>
</dbReference>
<gene>
    <name evidence="11" type="ORF">CXB51_031284</name>
</gene>
<keyword evidence="8" id="KW-0472">Membrane</keyword>
<dbReference type="InterPro" id="IPR017046">
    <property type="entry name" value="Prenylcysteine_Oxase1"/>
</dbReference>
<dbReference type="AlphaFoldDB" id="A0A8J5XR78"/>
<evidence type="ECO:0000256" key="6">
    <source>
        <dbReference type="ARBA" id="ARBA00023002"/>
    </source>
</evidence>
<dbReference type="OrthoDB" id="437369at2759"/>